<keyword evidence="3 6" id="KW-0812">Transmembrane</keyword>
<dbReference type="Proteomes" id="UP001596002">
    <property type="component" value="Unassembled WGS sequence"/>
</dbReference>
<dbReference type="InterPro" id="IPR001851">
    <property type="entry name" value="ABC_transp_permease"/>
</dbReference>
<evidence type="ECO:0000256" key="6">
    <source>
        <dbReference type="SAM" id="Phobius"/>
    </source>
</evidence>
<evidence type="ECO:0000256" key="2">
    <source>
        <dbReference type="ARBA" id="ARBA00022475"/>
    </source>
</evidence>
<dbReference type="Pfam" id="PF02653">
    <property type="entry name" value="BPD_transp_2"/>
    <property type="match status" value="1"/>
</dbReference>
<feature type="transmembrane region" description="Helical" evidence="6">
    <location>
        <begin position="128"/>
        <end position="148"/>
    </location>
</feature>
<feature type="transmembrane region" description="Helical" evidence="6">
    <location>
        <begin position="26"/>
        <end position="47"/>
    </location>
</feature>
<evidence type="ECO:0000256" key="3">
    <source>
        <dbReference type="ARBA" id="ARBA00022692"/>
    </source>
</evidence>
<accession>A0ABV9Q4Y9</accession>
<comment type="subcellular location">
    <subcellularLocation>
        <location evidence="1">Cell membrane</location>
        <topology evidence="1">Multi-pass membrane protein</topology>
    </subcellularLocation>
</comment>
<protein>
    <submittedName>
        <fullName evidence="7">Sugar ABC transporter permease</fullName>
    </submittedName>
</protein>
<keyword evidence="4 6" id="KW-1133">Transmembrane helix</keyword>
<evidence type="ECO:0000256" key="4">
    <source>
        <dbReference type="ARBA" id="ARBA00022989"/>
    </source>
</evidence>
<gene>
    <name evidence="7" type="ORF">ACFO8Q_13415</name>
</gene>
<dbReference type="PANTHER" id="PTHR32196">
    <property type="entry name" value="ABC TRANSPORTER PERMEASE PROTEIN YPHD-RELATED-RELATED"/>
    <property type="match status" value="1"/>
</dbReference>
<feature type="transmembrane region" description="Helical" evidence="6">
    <location>
        <begin position="59"/>
        <end position="78"/>
    </location>
</feature>
<keyword evidence="2" id="KW-1003">Cell membrane</keyword>
<comment type="caution">
    <text evidence="7">The sequence shown here is derived from an EMBL/GenBank/DDBJ whole genome shotgun (WGS) entry which is preliminary data.</text>
</comment>
<evidence type="ECO:0000313" key="7">
    <source>
        <dbReference type="EMBL" id="MFC4768347.1"/>
    </source>
</evidence>
<feature type="transmembrane region" description="Helical" evidence="6">
    <location>
        <begin position="227"/>
        <end position="245"/>
    </location>
</feature>
<dbReference type="RefSeq" id="WP_380026299.1">
    <property type="nucleotide sequence ID" value="NZ_JBHSHC010000099.1"/>
</dbReference>
<feature type="transmembrane region" description="Helical" evidence="6">
    <location>
        <begin position="168"/>
        <end position="191"/>
    </location>
</feature>
<keyword evidence="8" id="KW-1185">Reference proteome</keyword>
<feature type="transmembrane region" description="Helical" evidence="6">
    <location>
        <begin position="355"/>
        <end position="373"/>
    </location>
</feature>
<evidence type="ECO:0000256" key="5">
    <source>
        <dbReference type="ARBA" id="ARBA00023136"/>
    </source>
</evidence>
<keyword evidence="5 6" id="KW-0472">Membrane</keyword>
<proteinExistence type="predicted"/>
<name>A0ABV9Q4Y9_9BACL</name>
<reference evidence="8" key="1">
    <citation type="journal article" date="2019" name="Int. J. Syst. Evol. Microbiol.">
        <title>The Global Catalogue of Microorganisms (GCM) 10K type strain sequencing project: providing services to taxonomists for standard genome sequencing and annotation.</title>
        <authorList>
            <consortium name="The Broad Institute Genomics Platform"/>
            <consortium name="The Broad Institute Genome Sequencing Center for Infectious Disease"/>
            <person name="Wu L."/>
            <person name="Ma J."/>
        </authorList>
    </citation>
    <scope>NUCLEOTIDE SEQUENCE [LARGE SCALE GENOMIC DNA]</scope>
    <source>
        <strain evidence="8">WYCCWR 12678</strain>
    </source>
</reference>
<evidence type="ECO:0000256" key="1">
    <source>
        <dbReference type="ARBA" id="ARBA00004651"/>
    </source>
</evidence>
<feature type="transmembrane region" description="Helical" evidence="6">
    <location>
        <begin position="98"/>
        <end position="121"/>
    </location>
</feature>
<sequence length="379" mass="39664">MNTGMNSVALNGANRKISSGELLNKYSTLIALGILFIIANFVSSHFAQPQNLTNITMQIAVNGILAVGMTMVILTGGIDLGVGSVVGLTGIVLAMTQGYGLVPAILATLIAGMIIGLWNAFFITKFNIPPFIVTLGMMTIARGFALYLSEGSAMPLETNRFFEALGSGYVSIGGSSIVFLLLAGALIWIGFRNLKREGASLPAILSLVLSLGGLGLFAWVYLSYQGIPYLVLVFGGIVLWGIWILNKTTFGRYLYAIGGNAKAAYLSGVNVKANLVKVYVTSSVLAAIAGIIMTTRVGSADPNGGNMFELDAVAAAVIGGTSLAGGYGTIGGALIGAFIIGILNNILILANVNPYFQFIFKGLIITAAVLLDMKNKKKQ</sequence>
<feature type="transmembrane region" description="Helical" evidence="6">
    <location>
        <begin position="203"/>
        <end position="221"/>
    </location>
</feature>
<dbReference type="EMBL" id="JBHSHC010000099">
    <property type="protein sequence ID" value="MFC4768347.1"/>
    <property type="molecule type" value="Genomic_DNA"/>
</dbReference>
<organism evidence="7 8">
    <name type="scientific">Effusibacillus consociatus</name>
    <dbReference type="NCBI Taxonomy" id="1117041"/>
    <lineage>
        <taxon>Bacteria</taxon>
        <taxon>Bacillati</taxon>
        <taxon>Bacillota</taxon>
        <taxon>Bacilli</taxon>
        <taxon>Bacillales</taxon>
        <taxon>Alicyclobacillaceae</taxon>
        <taxon>Effusibacillus</taxon>
    </lineage>
</organism>
<feature type="transmembrane region" description="Helical" evidence="6">
    <location>
        <begin position="327"/>
        <end position="349"/>
    </location>
</feature>
<dbReference type="CDD" id="cd06579">
    <property type="entry name" value="TM_PBP1_transp_AraH_like"/>
    <property type="match status" value="1"/>
</dbReference>
<evidence type="ECO:0000313" key="8">
    <source>
        <dbReference type="Proteomes" id="UP001596002"/>
    </source>
</evidence>